<keyword evidence="5" id="KW-0720">Serine protease</keyword>
<feature type="domain" description="LD-carboxypeptidase N-terminal" evidence="7">
    <location>
        <begin position="2"/>
        <end position="114"/>
    </location>
</feature>
<dbReference type="Proteomes" id="UP000239800">
    <property type="component" value="Unassembled WGS sequence"/>
</dbReference>
<reference evidence="9 10" key="1">
    <citation type="submission" date="2016-11" db="EMBL/GenBank/DDBJ databases">
        <title>Trade-off between light-utilization and light-protection in marine flavobacteria.</title>
        <authorList>
            <person name="Kumagai Y."/>
        </authorList>
    </citation>
    <scope>NUCLEOTIDE SEQUENCE [LARGE SCALE GENOMIC DNA]</scope>
    <source>
        <strain evidence="9 10">NBRC 107741</strain>
    </source>
</reference>
<protein>
    <submittedName>
        <fullName evidence="9">LD-carboxypeptidase</fullName>
    </submittedName>
</protein>
<evidence type="ECO:0000256" key="3">
    <source>
        <dbReference type="ARBA" id="ARBA00022670"/>
    </source>
</evidence>
<dbReference type="SUPFAM" id="SSF52317">
    <property type="entry name" value="Class I glutamine amidotransferase-like"/>
    <property type="match status" value="1"/>
</dbReference>
<dbReference type="GO" id="GO:0006508">
    <property type="term" value="P:proteolysis"/>
    <property type="evidence" value="ECO:0007669"/>
    <property type="project" value="UniProtKB-KW"/>
</dbReference>
<dbReference type="Gene3D" id="3.50.30.60">
    <property type="entry name" value="LD-carboxypeptidase A C-terminal domain-like"/>
    <property type="match status" value="1"/>
</dbReference>
<keyword evidence="4" id="KW-0378">Hydrolase</keyword>
<dbReference type="GO" id="GO:0004180">
    <property type="term" value="F:carboxypeptidase activity"/>
    <property type="evidence" value="ECO:0007669"/>
    <property type="project" value="UniProtKB-KW"/>
</dbReference>
<accession>A0A2S7KRP5</accession>
<dbReference type="InterPro" id="IPR040921">
    <property type="entry name" value="Peptidase_S66C"/>
</dbReference>
<evidence type="ECO:0000256" key="2">
    <source>
        <dbReference type="ARBA" id="ARBA00022645"/>
    </source>
</evidence>
<dbReference type="AlphaFoldDB" id="A0A2S7KRP5"/>
<evidence type="ECO:0000313" key="9">
    <source>
        <dbReference type="EMBL" id="PQB05277.1"/>
    </source>
</evidence>
<dbReference type="InterPro" id="IPR029062">
    <property type="entry name" value="Class_I_gatase-like"/>
</dbReference>
<evidence type="ECO:0000256" key="4">
    <source>
        <dbReference type="ARBA" id="ARBA00022801"/>
    </source>
</evidence>
<evidence type="ECO:0000256" key="5">
    <source>
        <dbReference type="ARBA" id="ARBA00022825"/>
    </source>
</evidence>
<dbReference type="RefSeq" id="WP_104813211.1">
    <property type="nucleotide sequence ID" value="NZ_MQUB01000001.1"/>
</dbReference>
<feature type="active site" description="Nucleophile" evidence="6">
    <location>
        <position position="95"/>
    </location>
</feature>
<dbReference type="PIRSF" id="PIRSF028757">
    <property type="entry name" value="LD-carboxypeptidase"/>
    <property type="match status" value="1"/>
</dbReference>
<gene>
    <name evidence="9" type="ORF">BST85_10570</name>
</gene>
<feature type="active site" description="Charge relay system" evidence="6">
    <location>
        <position position="257"/>
    </location>
</feature>
<dbReference type="InterPro" id="IPR003507">
    <property type="entry name" value="S66_fam"/>
</dbReference>
<dbReference type="OrthoDB" id="9807329at2"/>
<evidence type="ECO:0000259" key="8">
    <source>
        <dbReference type="Pfam" id="PF17676"/>
    </source>
</evidence>
<dbReference type="SUPFAM" id="SSF141986">
    <property type="entry name" value="LD-carboxypeptidase A C-terminal domain-like"/>
    <property type="match status" value="1"/>
</dbReference>
<dbReference type="PANTHER" id="PTHR30237">
    <property type="entry name" value="MURAMOYLTETRAPEPTIDE CARBOXYPEPTIDASE"/>
    <property type="match status" value="1"/>
</dbReference>
<feature type="domain" description="LD-carboxypeptidase C-terminal" evidence="8">
    <location>
        <begin position="156"/>
        <end position="272"/>
    </location>
</feature>
<dbReference type="InterPro" id="IPR040449">
    <property type="entry name" value="Peptidase_S66_N"/>
</dbReference>
<evidence type="ECO:0000256" key="6">
    <source>
        <dbReference type="PIRSR" id="PIRSR028757-1"/>
    </source>
</evidence>
<comment type="similarity">
    <text evidence="1">Belongs to the peptidase S66 family.</text>
</comment>
<evidence type="ECO:0000256" key="1">
    <source>
        <dbReference type="ARBA" id="ARBA00010233"/>
    </source>
</evidence>
<dbReference type="EMBL" id="MQUB01000001">
    <property type="protein sequence ID" value="PQB05277.1"/>
    <property type="molecule type" value="Genomic_DNA"/>
</dbReference>
<dbReference type="GO" id="GO:0008236">
    <property type="term" value="F:serine-type peptidase activity"/>
    <property type="evidence" value="ECO:0007669"/>
    <property type="project" value="UniProtKB-KW"/>
</dbReference>
<dbReference type="InterPro" id="IPR027478">
    <property type="entry name" value="LdcA_N"/>
</dbReference>
<keyword evidence="3" id="KW-0645">Protease</keyword>
<keyword evidence="2 9" id="KW-0121">Carboxypeptidase</keyword>
<dbReference type="Pfam" id="PF02016">
    <property type="entry name" value="Peptidase_S66"/>
    <property type="match status" value="1"/>
</dbReference>
<evidence type="ECO:0000259" key="7">
    <source>
        <dbReference type="Pfam" id="PF02016"/>
    </source>
</evidence>
<dbReference type="Gene3D" id="3.40.50.10740">
    <property type="entry name" value="Class I glutamine amidotransferase-like"/>
    <property type="match status" value="1"/>
</dbReference>
<dbReference type="PANTHER" id="PTHR30237:SF2">
    <property type="entry name" value="MUREIN TETRAPEPTIDE CARBOXYPEPTIDASE"/>
    <property type="match status" value="1"/>
</dbReference>
<dbReference type="Pfam" id="PF17676">
    <property type="entry name" value="Peptidase_S66C"/>
    <property type="match status" value="1"/>
</dbReference>
<dbReference type="InterPro" id="IPR027461">
    <property type="entry name" value="Carboxypeptidase_A_C_sf"/>
</dbReference>
<sequence length="283" mass="31278">MVSTARKITTSQVKPLLDLLEQWELQPVLGMTINAEDNQYAGDDELRAKDLQQMLDNQNIKAIWCARGGYGTVRVVDKVDFSGFAENPKWLIGYSDVTVLHSEIHNLGIKTLHANMATEIDTKSEATRSTAKRSLFGQSLSIASKSTFANRPGSARGTLVGGNLSILYSLCGSKTAIDTSGKILFIEDLDEYLYHVDRMMMNIKRNGMLDNLKALIVGGMSDMKDNTIPFGKSAKEIVWDAVKEYDYPVCFDFPAGHIRDNQAMIMGGQASLEVASDSFELTF</sequence>
<name>A0A2S7KRP5_9FLAO</name>
<proteinExistence type="inferred from homology"/>
<evidence type="ECO:0000313" key="10">
    <source>
        <dbReference type="Proteomes" id="UP000239800"/>
    </source>
</evidence>
<keyword evidence="10" id="KW-1185">Reference proteome</keyword>
<dbReference type="CDD" id="cd07025">
    <property type="entry name" value="Peptidase_S66"/>
    <property type="match status" value="1"/>
</dbReference>
<organism evidence="9 10">
    <name type="scientific">Aureitalea marina</name>
    <dbReference type="NCBI Taxonomy" id="930804"/>
    <lineage>
        <taxon>Bacteria</taxon>
        <taxon>Pseudomonadati</taxon>
        <taxon>Bacteroidota</taxon>
        <taxon>Flavobacteriia</taxon>
        <taxon>Flavobacteriales</taxon>
        <taxon>Flavobacteriaceae</taxon>
        <taxon>Aureitalea</taxon>
    </lineage>
</organism>
<feature type="active site" description="Charge relay system" evidence="6">
    <location>
        <position position="187"/>
    </location>
</feature>
<comment type="caution">
    <text evidence="9">The sequence shown here is derived from an EMBL/GenBank/DDBJ whole genome shotgun (WGS) entry which is preliminary data.</text>
</comment>